<dbReference type="GeneID" id="96905736"/>
<keyword evidence="1" id="KW-0732">Signal</keyword>
<feature type="signal peptide" evidence="1">
    <location>
        <begin position="1"/>
        <end position="19"/>
    </location>
</feature>
<dbReference type="InParanoid" id="G0VKK1"/>
<dbReference type="AlphaFoldDB" id="G0VKK1"/>
<dbReference type="RefSeq" id="XP_003678377.1">
    <property type="nucleotide sequence ID" value="XM_003678329.1"/>
</dbReference>
<dbReference type="KEGG" id="ncs:NCAS_0J00590"/>
<organism evidence="2 3">
    <name type="scientific">Naumovozyma castellii</name>
    <name type="common">Yeast</name>
    <name type="synonym">Saccharomyces castellii</name>
    <dbReference type="NCBI Taxonomy" id="27288"/>
    <lineage>
        <taxon>Eukaryota</taxon>
        <taxon>Fungi</taxon>
        <taxon>Dikarya</taxon>
        <taxon>Ascomycota</taxon>
        <taxon>Saccharomycotina</taxon>
        <taxon>Saccharomycetes</taxon>
        <taxon>Saccharomycetales</taxon>
        <taxon>Saccharomycetaceae</taxon>
        <taxon>Naumovozyma</taxon>
    </lineage>
</organism>
<reference evidence="2 3" key="1">
    <citation type="journal article" date="2011" name="Proc. Natl. Acad. Sci. U.S.A.">
        <title>Evolutionary erosion of yeast sex chromosomes by mating-type switching accidents.</title>
        <authorList>
            <person name="Gordon J.L."/>
            <person name="Armisen D."/>
            <person name="Proux-Wera E."/>
            <person name="Oheigeartaigh S.S."/>
            <person name="Byrne K.P."/>
            <person name="Wolfe K.H."/>
        </authorList>
    </citation>
    <scope>NUCLEOTIDE SEQUENCE [LARGE SCALE GENOMIC DNA]</scope>
    <source>
        <strain evidence="3">ATCC 76901 / BCRC 22586 / CBS 4309 / NBRC 1992 / NRRL Y-12630</strain>
    </source>
</reference>
<sequence>MHFQLAILVFLCNIWVVNGLANLYLRGNSLGLPADKYWLSNNNEPLRQTTFQEAFNYWSELATLKTEDSAAQVNKTLLLDECDSYACQLVFYEGLPDGAFLFTIKTKRHDNITFIEDGSSYKIEAFSQISVFNLIHIPRKIITGFYELILNIFNGEWAWSGFEVDYILSDPQLRWYAFASCNHLGTCDGNISAKQIRCALKAVLEGENPSLTRGGLGLAIGNRADFSLDLRIYSDYESFQFNYPWSIPVNSREGDKGWSLTSHCW</sequence>
<name>G0VKK1_NAUCA</name>
<feature type="chain" id="PRO_5003410887" evidence="1">
    <location>
        <begin position="20"/>
        <end position="265"/>
    </location>
</feature>
<keyword evidence="3" id="KW-1185">Reference proteome</keyword>
<dbReference type="HOGENOM" id="CLU_1050051_0_0_1"/>
<gene>
    <name evidence="2" type="primary">NCAS0J00590</name>
    <name evidence="2" type="ordered locus">NCAS_0J00590</name>
</gene>
<evidence type="ECO:0000256" key="1">
    <source>
        <dbReference type="SAM" id="SignalP"/>
    </source>
</evidence>
<dbReference type="Proteomes" id="UP000001640">
    <property type="component" value="Chromosome 10"/>
</dbReference>
<evidence type="ECO:0000313" key="2">
    <source>
        <dbReference type="EMBL" id="CCC72038.1"/>
    </source>
</evidence>
<proteinExistence type="predicted"/>
<protein>
    <submittedName>
        <fullName evidence="2">Uncharacterized protein</fullName>
    </submittedName>
</protein>
<dbReference type="EMBL" id="HE576761">
    <property type="protein sequence ID" value="CCC72038.1"/>
    <property type="molecule type" value="Genomic_DNA"/>
</dbReference>
<evidence type="ECO:0000313" key="3">
    <source>
        <dbReference type="Proteomes" id="UP000001640"/>
    </source>
</evidence>
<reference key="2">
    <citation type="submission" date="2011-08" db="EMBL/GenBank/DDBJ databases">
        <title>Genome sequence of Naumovozyma castellii.</title>
        <authorList>
            <person name="Gordon J.L."/>
            <person name="Armisen D."/>
            <person name="Proux-Wera E."/>
            <person name="OhEigeartaigh S.S."/>
            <person name="Byrne K.P."/>
            <person name="Wolfe K.H."/>
        </authorList>
    </citation>
    <scope>NUCLEOTIDE SEQUENCE</scope>
    <source>
        <strain>Type strain:CBS 4309</strain>
    </source>
</reference>
<accession>G0VKK1</accession>